<evidence type="ECO:0000256" key="1">
    <source>
        <dbReference type="SAM" id="Coils"/>
    </source>
</evidence>
<keyword evidence="4" id="KW-1185">Reference proteome</keyword>
<dbReference type="Proteomes" id="UP001627154">
    <property type="component" value="Unassembled WGS sequence"/>
</dbReference>
<name>A0ABD2VTW4_9HYME</name>
<accession>A0ABD2VTW4</accession>
<evidence type="ECO:0000313" key="3">
    <source>
        <dbReference type="EMBL" id="KAL3383786.1"/>
    </source>
</evidence>
<feature type="compositionally biased region" description="Basic and acidic residues" evidence="2">
    <location>
        <begin position="127"/>
        <end position="138"/>
    </location>
</feature>
<feature type="region of interest" description="Disordered" evidence="2">
    <location>
        <begin position="90"/>
        <end position="167"/>
    </location>
</feature>
<protein>
    <submittedName>
        <fullName evidence="3">Uncharacterized protein</fullName>
    </submittedName>
</protein>
<gene>
    <name evidence="3" type="ORF">TKK_020160</name>
</gene>
<feature type="compositionally biased region" description="Basic and acidic residues" evidence="2">
    <location>
        <begin position="153"/>
        <end position="165"/>
    </location>
</feature>
<feature type="coiled-coil region" evidence="1">
    <location>
        <begin position="252"/>
        <end position="279"/>
    </location>
</feature>
<proteinExistence type="predicted"/>
<reference evidence="3 4" key="1">
    <citation type="journal article" date="2024" name="bioRxiv">
        <title>A reference genome for Trichogramma kaykai: A tiny desert-dwelling parasitoid wasp with competing sex-ratio distorters.</title>
        <authorList>
            <person name="Culotta J."/>
            <person name="Lindsey A.R."/>
        </authorList>
    </citation>
    <scope>NUCLEOTIDE SEQUENCE [LARGE SCALE GENOMIC DNA]</scope>
    <source>
        <strain evidence="3 4">KSX58</strain>
    </source>
</reference>
<evidence type="ECO:0000313" key="4">
    <source>
        <dbReference type="Proteomes" id="UP001627154"/>
    </source>
</evidence>
<dbReference type="EMBL" id="JBJJXI010000181">
    <property type="protein sequence ID" value="KAL3383786.1"/>
    <property type="molecule type" value="Genomic_DNA"/>
</dbReference>
<dbReference type="AlphaFoldDB" id="A0ABD2VTW4"/>
<evidence type="ECO:0000256" key="2">
    <source>
        <dbReference type="SAM" id="MobiDB-lite"/>
    </source>
</evidence>
<organism evidence="3 4">
    <name type="scientific">Trichogramma kaykai</name>
    <dbReference type="NCBI Taxonomy" id="54128"/>
    <lineage>
        <taxon>Eukaryota</taxon>
        <taxon>Metazoa</taxon>
        <taxon>Ecdysozoa</taxon>
        <taxon>Arthropoda</taxon>
        <taxon>Hexapoda</taxon>
        <taxon>Insecta</taxon>
        <taxon>Pterygota</taxon>
        <taxon>Neoptera</taxon>
        <taxon>Endopterygota</taxon>
        <taxon>Hymenoptera</taxon>
        <taxon>Apocrita</taxon>
        <taxon>Proctotrupomorpha</taxon>
        <taxon>Chalcidoidea</taxon>
        <taxon>Trichogrammatidae</taxon>
        <taxon>Trichogramma</taxon>
    </lineage>
</organism>
<keyword evidence="1" id="KW-0175">Coiled coil</keyword>
<comment type="caution">
    <text evidence="3">The sequence shown here is derived from an EMBL/GenBank/DDBJ whole genome shotgun (WGS) entry which is preliminary data.</text>
</comment>
<sequence>MNNLKEFSLILDERNEKVVVPTKWLSEDNKILYWPPFDSRHDIKSAVIKKIEPDRSLWDEYPVGKLIKQYDDYVLAVSDSKMAGIEDMTDVSDVEKQKNSRSSRLKRATSPLPNEPKKIKTLSYSSDEDHALSTEASKKKNGTKGIKTFNYSSDKDPAENTEAQKNKNGTPRILENIPVQINFFKNTNASKSDQIMAQNQSKQTPCQIATETNAHESNKYVSENLIQNSEIGCLQDLMLKMIAMLGNVLEKQISLNMKIEKLENKVDRQKQSSGALTSRTLTIEEIKELEGFFPMKNVEEVSEVETKLKSEDKSFYRNLVSK</sequence>